<feature type="compositionally biased region" description="Polar residues" evidence="1">
    <location>
        <begin position="195"/>
        <end position="213"/>
    </location>
</feature>
<dbReference type="Proteomes" id="UP000654075">
    <property type="component" value="Unassembled WGS sequence"/>
</dbReference>
<feature type="region of interest" description="Disordered" evidence="1">
    <location>
        <begin position="278"/>
        <end position="301"/>
    </location>
</feature>
<comment type="caution">
    <text evidence="2">The sequence shown here is derived from an EMBL/GenBank/DDBJ whole genome shotgun (WGS) entry which is preliminary data.</text>
</comment>
<feature type="region of interest" description="Disordered" evidence="1">
    <location>
        <begin position="95"/>
        <end position="175"/>
    </location>
</feature>
<feature type="compositionally biased region" description="Polar residues" evidence="1">
    <location>
        <begin position="150"/>
        <end position="161"/>
    </location>
</feature>
<organism evidence="2 3">
    <name type="scientific">Polarella glacialis</name>
    <name type="common">Dinoflagellate</name>
    <dbReference type="NCBI Taxonomy" id="89957"/>
    <lineage>
        <taxon>Eukaryota</taxon>
        <taxon>Sar</taxon>
        <taxon>Alveolata</taxon>
        <taxon>Dinophyceae</taxon>
        <taxon>Suessiales</taxon>
        <taxon>Suessiaceae</taxon>
        <taxon>Polarella</taxon>
    </lineage>
</organism>
<reference evidence="2" key="1">
    <citation type="submission" date="2021-02" db="EMBL/GenBank/DDBJ databases">
        <authorList>
            <person name="Dougan E. K."/>
            <person name="Rhodes N."/>
            <person name="Thang M."/>
            <person name="Chan C."/>
        </authorList>
    </citation>
    <scope>NUCLEOTIDE SEQUENCE</scope>
</reference>
<evidence type="ECO:0000313" key="3">
    <source>
        <dbReference type="Proteomes" id="UP000654075"/>
    </source>
</evidence>
<feature type="non-terminal residue" evidence="2">
    <location>
        <position position="1"/>
    </location>
</feature>
<feature type="compositionally biased region" description="Low complexity" evidence="1">
    <location>
        <begin position="219"/>
        <end position="228"/>
    </location>
</feature>
<feature type="region of interest" description="Disordered" evidence="1">
    <location>
        <begin position="195"/>
        <end position="265"/>
    </location>
</feature>
<dbReference type="EMBL" id="CAJNNV010016170">
    <property type="protein sequence ID" value="CAE8604242.1"/>
    <property type="molecule type" value="Genomic_DNA"/>
</dbReference>
<feature type="compositionally biased region" description="Gly residues" evidence="1">
    <location>
        <begin position="162"/>
        <end position="172"/>
    </location>
</feature>
<gene>
    <name evidence="2" type="ORF">PGLA1383_LOCUS22416</name>
</gene>
<evidence type="ECO:0000256" key="1">
    <source>
        <dbReference type="SAM" id="MobiDB-lite"/>
    </source>
</evidence>
<proteinExistence type="predicted"/>
<dbReference type="AlphaFoldDB" id="A0A813EU36"/>
<evidence type="ECO:0000313" key="2">
    <source>
        <dbReference type="EMBL" id="CAE8604242.1"/>
    </source>
</evidence>
<sequence>MFFQTWLLDGGPLAGMLGVTGIMVLRVNKTLNLVGKGLVECPGCQQRQKEQVLACGYKCCLFCWSPPDKLSCPRCTVMLAPCAAQQLLGNFDPKSASPKAKALHVQPGSSPVMDPLAQNASTPTSDDSQGPDGQGGGATGSRAGSPGTVSIHQSGNVSNAPGGNGTHLGSGITGHCNTNSEGEPCNRAGDTAQVLQSHGNSKTTNNRNHNSNGKIRRGNSSSSVNTNSQVEFSTPQFTTASRLPQSPTTAPIPDEAPANWRTTTPTAMPPIAIISHSETQIEPDCGSSVTSTQLDSDNEEMDVPDPIEEFRDDGMHGSLKSQPREMQLPHFWRSKLSLPSPEKQKQLRALQRKQLAAREKPWDDTWAELKAQGWTTELGKRGVNNKQTYYLPPGVTRCKGFKNRTHYFDSKLQ</sequence>
<keyword evidence="3" id="KW-1185">Reference proteome</keyword>
<name>A0A813EU36_POLGL</name>
<accession>A0A813EU36</accession>
<protein>
    <submittedName>
        <fullName evidence="2">Uncharacterized protein</fullName>
    </submittedName>
</protein>
<feature type="compositionally biased region" description="Polar residues" evidence="1">
    <location>
        <begin position="229"/>
        <end position="249"/>
    </location>
</feature>